<dbReference type="InterPro" id="IPR014922">
    <property type="entry name" value="YdhG-like"/>
</dbReference>
<comment type="caution">
    <text evidence="2">The sequence shown here is derived from an EMBL/GenBank/DDBJ whole genome shotgun (WGS) entry which is preliminary data.</text>
</comment>
<evidence type="ECO:0000313" key="2">
    <source>
        <dbReference type="EMBL" id="MFC5346146.1"/>
    </source>
</evidence>
<dbReference type="Gene3D" id="3.90.1150.200">
    <property type="match status" value="1"/>
</dbReference>
<accession>A0ABW0FY35</accession>
<evidence type="ECO:0000313" key="3">
    <source>
        <dbReference type="Proteomes" id="UP001596152"/>
    </source>
</evidence>
<dbReference type="RefSeq" id="WP_374036665.1">
    <property type="nucleotide sequence ID" value="NZ_CP169082.1"/>
</dbReference>
<gene>
    <name evidence="2" type="ORF">ACFPIE_19690</name>
</gene>
<evidence type="ECO:0000259" key="1">
    <source>
        <dbReference type="Pfam" id="PF08818"/>
    </source>
</evidence>
<reference evidence="3" key="1">
    <citation type="journal article" date="2019" name="Int. J. Syst. Evol. Microbiol.">
        <title>The Global Catalogue of Microorganisms (GCM) 10K type strain sequencing project: providing services to taxonomists for standard genome sequencing and annotation.</title>
        <authorList>
            <consortium name="The Broad Institute Genomics Platform"/>
            <consortium name="The Broad Institute Genome Sequencing Center for Infectious Disease"/>
            <person name="Wu L."/>
            <person name="Ma J."/>
        </authorList>
    </citation>
    <scope>NUCLEOTIDE SEQUENCE [LARGE SCALE GENOMIC DNA]</scope>
    <source>
        <strain evidence="3">JCM 12125</strain>
    </source>
</reference>
<name>A0ABW0FY35_9CAUL</name>
<dbReference type="SUPFAM" id="SSF159888">
    <property type="entry name" value="YdhG-like"/>
    <property type="match status" value="1"/>
</dbReference>
<keyword evidence="3" id="KW-1185">Reference proteome</keyword>
<dbReference type="Proteomes" id="UP001596152">
    <property type="component" value="Unassembled WGS sequence"/>
</dbReference>
<feature type="domain" description="YdhG-like" evidence="1">
    <location>
        <begin position="18"/>
        <end position="104"/>
    </location>
</feature>
<organism evidence="2 3">
    <name type="scientific">Brevundimonas staleyi</name>
    <dbReference type="NCBI Taxonomy" id="74326"/>
    <lineage>
        <taxon>Bacteria</taxon>
        <taxon>Pseudomonadati</taxon>
        <taxon>Pseudomonadota</taxon>
        <taxon>Alphaproteobacteria</taxon>
        <taxon>Caulobacterales</taxon>
        <taxon>Caulobacteraceae</taxon>
        <taxon>Brevundimonas</taxon>
    </lineage>
</organism>
<sequence length="113" mass="12752">MSEPTHDDLIAAAEPEVRERLQAIQAEVERRVAGAERCVSYKMPAYRLRRVFFYFAGFKKHVGVYPPVEGPEALMARLAPYRGPKGNLIFPHKEPLPVDLIGEAAERLAEQYG</sequence>
<dbReference type="Pfam" id="PF08818">
    <property type="entry name" value="DUF1801"/>
    <property type="match status" value="1"/>
</dbReference>
<dbReference type="EMBL" id="JBHSLF010000056">
    <property type="protein sequence ID" value="MFC5346146.1"/>
    <property type="molecule type" value="Genomic_DNA"/>
</dbReference>
<protein>
    <submittedName>
        <fullName evidence="2">Iron chaperone</fullName>
    </submittedName>
</protein>
<proteinExistence type="predicted"/>